<feature type="compositionally biased region" description="Low complexity" evidence="1">
    <location>
        <begin position="169"/>
        <end position="186"/>
    </location>
</feature>
<evidence type="ECO:0000256" key="1">
    <source>
        <dbReference type="SAM" id="MobiDB-lite"/>
    </source>
</evidence>
<accession>A0ABT1R2Q8</accession>
<keyword evidence="5" id="KW-1185">Reference proteome</keyword>
<evidence type="ECO:0000256" key="2">
    <source>
        <dbReference type="SAM" id="SignalP"/>
    </source>
</evidence>
<feature type="signal peptide" evidence="2">
    <location>
        <begin position="1"/>
        <end position="24"/>
    </location>
</feature>
<feature type="domain" description="DUF2059" evidence="3">
    <location>
        <begin position="94"/>
        <end position="147"/>
    </location>
</feature>
<evidence type="ECO:0000259" key="3">
    <source>
        <dbReference type="Pfam" id="PF09832"/>
    </source>
</evidence>
<dbReference type="InterPro" id="IPR018637">
    <property type="entry name" value="DUF2059"/>
</dbReference>
<keyword evidence="2" id="KW-0732">Signal</keyword>
<comment type="caution">
    <text evidence="4">The sequence shown here is derived from an EMBL/GenBank/DDBJ whole genome shotgun (WGS) entry which is preliminary data.</text>
</comment>
<feature type="region of interest" description="Disordered" evidence="1">
    <location>
        <begin position="164"/>
        <end position="186"/>
    </location>
</feature>
<dbReference type="RefSeq" id="WP_256115622.1">
    <property type="nucleotide sequence ID" value="NZ_WHSB02000002.1"/>
</dbReference>
<gene>
    <name evidence="4" type="ORF">GB927_005400</name>
</gene>
<name>A0ABT1R2Q8_9HYPH</name>
<organism evidence="4 5">
    <name type="scientific">Shinella lacus</name>
    <dbReference type="NCBI Taxonomy" id="2654216"/>
    <lineage>
        <taxon>Bacteria</taxon>
        <taxon>Pseudomonadati</taxon>
        <taxon>Pseudomonadota</taxon>
        <taxon>Alphaproteobacteria</taxon>
        <taxon>Hyphomicrobiales</taxon>
        <taxon>Rhizobiaceae</taxon>
        <taxon>Shinella</taxon>
    </lineage>
</organism>
<sequence>MIKFAGFGRTLAVTLIVSASLAGAATAQDVTDEQIKTARSAIDAIGATNGFDNILPGLAVRIKSTLVQASPNHESEINATVDEQALALAPRRADLEREAASIYAKTFTQDELKAIADFYTSPVGKKLLSDGPIATREVMKAAEIWAVGVDRDLRAESAKKLNPILGSVPATDGAATEGGEAQQPQQ</sequence>
<dbReference type="EMBL" id="WHSB02000002">
    <property type="protein sequence ID" value="MCQ4629463.1"/>
    <property type="molecule type" value="Genomic_DNA"/>
</dbReference>
<reference evidence="4" key="1">
    <citation type="submission" date="2021-07" db="EMBL/GenBank/DDBJ databases">
        <title>Shinella sp. nov., a novel member of the genus Shinella from water.</title>
        <authorList>
            <person name="Deng Y."/>
        </authorList>
    </citation>
    <scope>NUCLEOTIDE SEQUENCE</scope>
    <source>
        <strain evidence="4">CPCC 100929</strain>
    </source>
</reference>
<protein>
    <submittedName>
        <fullName evidence="4">DUF2059 domain-containing protein</fullName>
    </submittedName>
</protein>
<dbReference type="Pfam" id="PF09832">
    <property type="entry name" value="DUF2059"/>
    <property type="match status" value="1"/>
</dbReference>
<proteinExistence type="predicted"/>
<dbReference type="Proteomes" id="UP000996601">
    <property type="component" value="Unassembled WGS sequence"/>
</dbReference>
<feature type="chain" id="PRO_5045091767" evidence="2">
    <location>
        <begin position="25"/>
        <end position="186"/>
    </location>
</feature>
<evidence type="ECO:0000313" key="4">
    <source>
        <dbReference type="EMBL" id="MCQ4629463.1"/>
    </source>
</evidence>
<evidence type="ECO:0000313" key="5">
    <source>
        <dbReference type="Proteomes" id="UP000996601"/>
    </source>
</evidence>